<evidence type="ECO:0000313" key="15">
    <source>
        <dbReference type="Proteomes" id="UP001501257"/>
    </source>
</evidence>
<dbReference type="Gene3D" id="3.40.50.720">
    <property type="entry name" value="NAD(P)-binding Rossmann-like Domain"/>
    <property type="match status" value="1"/>
</dbReference>
<evidence type="ECO:0000256" key="8">
    <source>
        <dbReference type="ARBA" id="ARBA00023102"/>
    </source>
</evidence>
<keyword evidence="4 11" id="KW-0658">Purine biosynthesis</keyword>
<keyword evidence="15" id="KW-1185">Reference proteome</keyword>
<dbReference type="Pfam" id="PF00763">
    <property type="entry name" value="THF_DHG_CYH"/>
    <property type="match status" value="1"/>
</dbReference>
<sequence length="286" mass="29241">MSAAVLDGRLVASKITECSISSVAELTRNGEQRTLYILSATSDPSSTSYVQALLRHGARVGVRVNVERLDPGSGAEEVRSALIRASDDPSIHGIIVQTPLPPGVDLRDVADAIAMDKDVDGANPHSLSNWISGGSGFAPATASAVIELLDQHGIELEGSRVTVVGRSSVVGKPLLHLFLNRDATVTVAHSKTRDLAAATRGASIVVAAAGHPGLITGEHVGEGAVVIDVGTNFTPEGHLTGDVDTGSVATKAAALSPVPGGIGSVTTALLFRNTVIGPTARPLLPL</sequence>
<keyword evidence="8 11" id="KW-0368">Histidine biosynthesis</keyword>
<protein>
    <recommendedName>
        <fullName evidence="11">Bifunctional protein FolD</fullName>
    </recommendedName>
    <domain>
        <recommendedName>
            <fullName evidence="11">Methylenetetrahydrofolate dehydrogenase</fullName>
            <ecNumber evidence="11">1.5.1.5</ecNumber>
        </recommendedName>
    </domain>
    <domain>
        <recommendedName>
            <fullName evidence="11">Methenyltetrahydrofolate cyclohydrolase</fullName>
            <ecNumber evidence="11">3.5.4.9</ecNumber>
        </recommendedName>
    </domain>
</protein>
<keyword evidence="10 11" id="KW-0511">Multifunctional enzyme</keyword>
<evidence type="ECO:0000256" key="9">
    <source>
        <dbReference type="ARBA" id="ARBA00023167"/>
    </source>
</evidence>
<keyword evidence="2 11" id="KW-0554">One-carbon metabolism</keyword>
<evidence type="ECO:0000256" key="10">
    <source>
        <dbReference type="ARBA" id="ARBA00023268"/>
    </source>
</evidence>
<evidence type="ECO:0000256" key="5">
    <source>
        <dbReference type="ARBA" id="ARBA00022801"/>
    </source>
</evidence>
<dbReference type="PANTHER" id="PTHR48099:SF5">
    <property type="entry name" value="C-1-TETRAHYDROFOLATE SYNTHASE, CYTOPLASMIC"/>
    <property type="match status" value="1"/>
</dbReference>
<evidence type="ECO:0000256" key="11">
    <source>
        <dbReference type="HAMAP-Rule" id="MF_01576"/>
    </source>
</evidence>
<dbReference type="Pfam" id="PF02882">
    <property type="entry name" value="THF_DHG_CYH_C"/>
    <property type="match status" value="1"/>
</dbReference>
<comment type="subunit">
    <text evidence="11">Homodimer.</text>
</comment>
<dbReference type="PRINTS" id="PR00085">
    <property type="entry name" value="THFDHDRGNASE"/>
</dbReference>
<dbReference type="SUPFAM" id="SSF53223">
    <property type="entry name" value="Aminoacid dehydrogenase-like, N-terminal domain"/>
    <property type="match status" value="1"/>
</dbReference>
<feature type="domain" description="Tetrahydrofolate dehydrogenase/cyclohydrolase catalytic" evidence="12">
    <location>
        <begin position="6"/>
        <end position="120"/>
    </location>
</feature>
<comment type="caution">
    <text evidence="11">Lacks conserved residue(s) required for the propagation of feature annotation.</text>
</comment>
<evidence type="ECO:0000256" key="4">
    <source>
        <dbReference type="ARBA" id="ARBA00022755"/>
    </source>
</evidence>
<keyword evidence="6 11" id="KW-0521">NADP</keyword>
<dbReference type="Gene3D" id="3.40.50.10860">
    <property type="entry name" value="Leucine Dehydrogenase, chain A, domain 1"/>
    <property type="match status" value="1"/>
</dbReference>
<evidence type="ECO:0000256" key="7">
    <source>
        <dbReference type="ARBA" id="ARBA00023002"/>
    </source>
</evidence>
<dbReference type="PANTHER" id="PTHR48099">
    <property type="entry name" value="C-1-TETRAHYDROFOLATE SYNTHASE, CYTOPLASMIC-RELATED"/>
    <property type="match status" value="1"/>
</dbReference>
<evidence type="ECO:0000259" key="13">
    <source>
        <dbReference type="Pfam" id="PF02882"/>
    </source>
</evidence>
<evidence type="ECO:0000313" key="14">
    <source>
        <dbReference type="EMBL" id="GAA5228350.1"/>
    </source>
</evidence>
<feature type="binding site" evidence="11">
    <location>
        <begin position="165"/>
        <end position="167"/>
    </location>
    <ligand>
        <name>NADP(+)</name>
        <dbReference type="ChEBI" id="CHEBI:58349"/>
    </ligand>
</feature>
<comment type="catalytic activity">
    <reaction evidence="11">
        <text>(6R)-5,10-methenyltetrahydrofolate + H2O = (6R)-10-formyltetrahydrofolate + H(+)</text>
        <dbReference type="Rhea" id="RHEA:23700"/>
        <dbReference type="ChEBI" id="CHEBI:15377"/>
        <dbReference type="ChEBI" id="CHEBI:15378"/>
        <dbReference type="ChEBI" id="CHEBI:57455"/>
        <dbReference type="ChEBI" id="CHEBI:195366"/>
        <dbReference type="EC" id="3.5.4.9"/>
    </reaction>
</comment>
<keyword evidence="7 11" id="KW-0560">Oxidoreductase</keyword>
<evidence type="ECO:0000259" key="12">
    <source>
        <dbReference type="Pfam" id="PF00763"/>
    </source>
</evidence>
<dbReference type="InterPro" id="IPR020631">
    <property type="entry name" value="THF_DH/CycHdrlase_NAD-bd_dom"/>
</dbReference>
<dbReference type="HAMAP" id="MF_01576">
    <property type="entry name" value="THF_DHG_CYH"/>
    <property type="match status" value="1"/>
</dbReference>
<dbReference type="RefSeq" id="WP_210099407.1">
    <property type="nucleotide sequence ID" value="NZ_BAABLK010000037.1"/>
</dbReference>
<dbReference type="SUPFAM" id="SSF51735">
    <property type="entry name" value="NAD(P)-binding Rossmann-fold domains"/>
    <property type="match status" value="1"/>
</dbReference>
<comment type="pathway">
    <text evidence="1 11">One-carbon metabolism; tetrahydrofolate interconversion.</text>
</comment>
<comment type="similarity">
    <text evidence="11">Belongs to the tetrahydrofolate dehydrogenase/cyclohydrolase family.</text>
</comment>
<gene>
    <name evidence="11 14" type="primary">folD</name>
    <name evidence="14" type="ORF">GCM10025778_28840</name>
</gene>
<dbReference type="InterPro" id="IPR000672">
    <property type="entry name" value="THF_DH/CycHdrlase"/>
</dbReference>
<accession>A0ABP9TSJ0</accession>
<evidence type="ECO:0000256" key="1">
    <source>
        <dbReference type="ARBA" id="ARBA00004777"/>
    </source>
</evidence>
<reference evidence="15" key="1">
    <citation type="journal article" date="2019" name="Int. J. Syst. Evol. Microbiol.">
        <title>The Global Catalogue of Microorganisms (GCM) 10K type strain sequencing project: providing services to taxonomists for standard genome sequencing and annotation.</title>
        <authorList>
            <consortium name="The Broad Institute Genomics Platform"/>
            <consortium name="The Broad Institute Genome Sequencing Center for Infectious Disease"/>
            <person name="Wu L."/>
            <person name="Ma J."/>
        </authorList>
    </citation>
    <scope>NUCLEOTIDE SEQUENCE [LARGE SCALE GENOMIC DNA]</scope>
    <source>
        <strain evidence="15">JCM 18952</strain>
    </source>
</reference>
<keyword evidence="9 11" id="KW-0486">Methionine biosynthesis</keyword>
<keyword evidence="5 11" id="KW-0378">Hydrolase</keyword>
<dbReference type="EC" id="1.5.1.5" evidence="11"/>
<keyword evidence="3 11" id="KW-0028">Amino-acid biosynthesis</keyword>
<organism evidence="14 15">
    <name type="scientific">Paeniglutamicibacter antarcticus</name>
    <dbReference type="NCBI Taxonomy" id="494023"/>
    <lineage>
        <taxon>Bacteria</taxon>
        <taxon>Bacillati</taxon>
        <taxon>Actinomycetota</taxon>
        <taxon>Actinomycetes</taxon>
        <taxon>Micrococcales</taxon>
        <taxon>Micrococcaceae</taxon>
        <taxon>Paeniglutamicibacter</taxon>
    </lineage>
</organism>
<dbReference type="InterPro" id="IPR036291">
    <property type="entry name" value="NAD(P)-bd_dom_sf"/>
</dbReference>
<evidence type="ECO:0000256" key="2">
    <source>
        <dbReference type="ARBA" id="ARBA00022563"/>
    </source>
</evidence>
<comment type="caution">
    <text evidence="14">The sequence shown here is derived from an EMBL/GenBank/DDBJ whole genome shotgun (WGS) entry which is preliminary data.</text>
</comment>
<evidence type="ECO:0000256" key="3">
    <source>
        <dbReference type="ARBA" id="ARBA00022605"/>
    </source>
</evidence>
<dbReference type="CDD" id="cd01080">
    <property type="entry name" value="NAD_bind_m-THF_DH_Cyclohyd"/>
    <property type="match status" value="1"/>
</dbReference>
<proteinExistence type="inferred from homology"/>
<dbReference type="EC" id="3.5.4.9" evidence="11"/>
<dbReference type="InterPro" id="IPR020630">
    <property type="entry name" value="THF_DH/CycHdrlase_cat_dom"/>
</dbReference>
<evidence type="ECO:0000256" key="6">
    <source>
        <dbReference type="ARBA" id="ARBA00022857"/>
    </source>
</evidence>
<comment type="catalytic activity">
    <reaction evidence="11">
        <text>(6R)-5,10-methylene-5,6,7,8-tetrahydrofolate + NADP(+) = (6R)-5,10-methenyltetrahydrofolate + NADPH</text>
        <dbReference type="Rhea" id="RHEA:22812"/>
        <dbReference type="ChEBI" id="CHEBI:15636"/>
        <dbReference type="ChEBI" id="CHEBI:57455"/>
        <dbReference type="ChEBI" id="CHEBI:57783"/>
        <dbReference type="ChEBI" id="CHEBI:58349"/>
        <dbReference type="EC" id="1.5.1.5"/>
    </reaction>
</comment>
<comment type="function">
    <text evidence="11">Catalyzes the oxidation of 5,10-methylenetetrahydrofolate to 5,10-methenyltetrahydrofolate and then the hydrolysis of 5,10-methenyltetrahydrofolate to 10-formyltetrahydrofolate.</text>
</comment>
<dbReference type="InterPro" id="IPR046346">
    <property type="entry name" value="Aminoacid_DH-like_N_sf"/>
</dbReference>
<feature type="binding site" evidence="11">
    <location>
        <position position="231"/>
    </location>
    <ligand>
        <name>NADP(+)</name>
        <dbReference type="ChEBI" id="CHEBI:58349"/>
    </ligand>
</feature>
<dbReference type="Proteomes" id="UP001501257">
    <property type="component" value="Unassembled WGS sequence"/>
</dbReference>
<feature type="domain" description="Tetrahydrofolate dehydrogenase/cyclohydrolase NAD(P)-binding" evidence="13">
    <location>
        <begin position="139"/>
        <end position="275"/>
    </location>
</feature>
<dbReference type="EMBL" id="BAABLK010000037">
    <property type="protein sequence ID" value="GAA5228350.1"/>
    <property type="molecule type" value="Genomic_DNA"/>
</dbReference>
<name>A0ABP9TSJ0_9MICC</name>